<organism evidence="1 2">
    <name type="scientific">Pyrenophora tritici-repentis (strain Pt-1C-BFP)</name>
    <name type="common">Wheat tan spot fungus</name>
    <name type="synonym">Drechslera tritici-repentis</name>
    <dbReference type="NCBI Taxonomy" id="426418"/>
    <lineage>
        <taxon>Eukaryota</taxon>
        <taxon>Fungi</taxon>
        <taxon>Dikarya</taxon>
        <taxon>Ascomycota</taxon>
        <taxon>Pezizomycotina</taxon>
        <taxon>Dothideomycetes</taxon>
        <taxon>Pleosporomycetidae</taxon>
        <taxon>Pleosporales</taxon>
        <taxon>Pleosporineae</taxon>
        <taxon>Pleosporaceae</taxon>
        <taxon>Pyrenophora</taxon>
    </lineage>
</organism>
<dbReference type="AlphaFoldDB" id="B2WIK9"/>
<dbReference type="HOGENOM" id="CLU_2498974_0_0_1"/>
<dbReference type="InParanoid" id="B2WIK9"/>
<evidence type="ECO:0000313" key="2">
    <source>
        <dbReference type="Proteomes" id="UP000001471"/>
    </source>
</evidence>
<accession>B2WIK9</accession>
<proteinExistence type="predicted"/>
<evidence type="ECO:0000313" key="1">
    <source>
        <dbReference type="EMBL" id="EDU42869.1"/>
    </source>
</evidence>
<protein>
    <submittedName>
        <fullName evidence="1">Uncharacterized protein</fullName>
    </submittedName>
</protein>
<dbReference type="Proteomes" id="UP000001471">
    <property type="component" value="Unassembled WGS sequence"/>
</dbReference>
<gene>
    <name evidence="1" type="ORF">PTRG_09818</name>
</gene>
<dbReference type="EMBL" id="DS231626">
    <property type="protein sequence ID" value="EDU42869.1"/>
    <property type="molecule type" value="Genomic_DNA"/>
</dbReference>
<name>B2WIK9_PYRTR</name>
<reference evidence="2" key="1">
    <citation type="journal article" date="2013" name="G3 (Bethesda)">
        <title>Comparative genomics of a plant-pathogenic fungus, Pyrenophora tritici-repentis, reveals transduplication and the impact of repeat elements on pathogenicity and population divergence.</title>
        <authorList>
            <person name="Manning V.A."/>
            <person name="Pandelova I."/>
            <person name="Dhillon B."/>
            <person name="Wilhelm L.J."/>
            <person name="Goodwin S.B."/>
            <person name="Berlin A.M."/>
            <person name="Figueroa M."/>
            <person name="Freitag M."/>
            <person name="Hane J.K."/>
            <person name="Henrissat B."/>
            <person name="Holman W.H."/>
            <person name="Kodira C.D."/>
            <person name="Martin J."/>
            <person name="Oliver R.P."/>
            <person name="Robbertse B."/>
            <person name="Schackwitz W."/>
            <person name="Schwartz D.C."/>
            <person name="Spatafora J.W."/>
            <person name="Turgeon B.G."/>
            <person name="Yandava C."/>
            <person name="Young S."/>
            <person name="Zhou S."/>
            <person name="Zeng Q."/>
            <person name="Grigoriev I.V."/>
            <person name="Ma L.-J."/>
            <person name="Ciuffetti L.M."/>
        </authorList>
    </citation>
    <scope>NUCLEOTIDE SEQUENCE [LARGE SCALE GENOMIC DNA]</scope>
    <source>
        <strain evidence="2">Pt-1C-BFP</strain>
    </source>
</reference>
<sequence length="86" mass="9668">MKHGVESDFWGFDGVAGSSWTENFCTSSACWIDAASVSVFLSFSILQRSEDLKYQRYHPMRVPKTMTEFSMRPPSPLLSLSLSLSP</sequence>